<evidence type="ECO:0000256" key="5">
    <source>
        <dbReference type="ARBA" id="ARBA00023136"/>
    </source>
</evidence>
<evidence type="ECO:0000313" key="11">
    <source>
        <dbReference type="Proteomes" id="UP000005408"/>
    </source>
</evidence>
<dbReference type="PROSITE" id="PS51751">
    <property type="entry name" value="EXPERA"/>
    <property type="match status" value="1"/>
</dbReference>
<dbReference type="EMBL" id="JH816901">
    <property type="protein sequence ID" value="EKC26751.1"/>
    <property type="molecule type" value="Genomic_DNA"/>
</dbReference>
<proteinExistence type="inferred from homology"/>
<dbReference type="EnsemblMetazoa" id="G15335.1">
    <property type="protein sequence ID" value="G15335.1:cds"/>
    <property type="gene ID" value="G15335"/>
</dbReference>
<reference evidence="9" key="1">
    <citation type="journal article" date="2012" name="Nature">
        <title>The oyster genome reveals stress adaptation and complexity of shell formation.</title>
        <authorList>
            <person name="Zhang G."/>
            <person name="Fang X."/>
            <person name="Guo X."/>
            <person name="Li L."/>
            <person name="Luo R."/>
            <person name="Xu F."/>
            <person name="Yang P."/>
            <person name="Zhang L."/>
            <person name="Wang X."/>
            <person name="Qi H."/>
            <person name="Xiong Z."/>
            <person name="Que H."/>
            <person name="Xie Y."/>
            <person name="Holland P.W."/>
            <person name="Paps J."/>
            <person name="Zhu Y."/>
            <person name="Wu F."/>
            <person name="Chen Y."/>
            <person name="Wang J."/>
            <person name="Peng C."/>
            <person name="Meng J."/>
            <person name="Yang L."/>
            <person name="Liu J."/>
            <person name="Wen B."/>
            <person name="Zhang N."/>
            <person name="Huang Z."/>
            <person name="Zhu Q."/>
            <person name="Feng Y."/>
            <person name="Mount A."/>
            <person name="Hedgecock D."/>
            <person name="Xu Z."/>
            <person name="Liu Y."/>
            <person name="Domazet-Loso T."/>
            <person name="Du Y."/>
            <person name="Sun X."/>
            <person name="Zhang S."/>
            <person name="Liu B."/>
            <person name="Cheng P."/>
            <person name="Jiang X."/>
            <person name="Li J."/>
            <person name="Fan D."/>
            <person name="Wang W."/>
            <person name="Fu W."/>
            <person name="Wang T."/>
            <person name="Wang B."/>
            <person name="Zhang J."/>
            <person name="Peng Z."/>
            <person name="Li Y."/>
            <person name="Li N."/>
            <person name="Wang J."/>
            <person name="Chen M."/>
            <person name="He Y."/>
            <person name="Tan F."/>
            <person name="Song X."/>
            <person name="Zheng Q."/>
            <person name="Huang R."/>
            <person name="Yang H."/>
            <person name="Du X."/>
            <person name="Chen L."/>
            <person name="Yang M."/>
            <person name="Gaffney P.M."/>
            <person name="Wang S."/>
            <person name="Luo L."/>
            <person name="She Z."/>
            <person name="Ming Y."/>
            <person name="Huang W."/>
            <person name="Zhang S."/>
            <person name="Huang B."/>
            <person name="Zhang Y."/>
            <person name="Qu T."/>
            <person name="Ni P."/>
            <person name="Miao G."/>
            <person name="Wang J."/>
            <person name="Wang Q."/>
            <person name="Steinberg C.E."/>
            <person name="Wang H."/>
            <person name="Li N."/>
            <person name="Qian L."/>
            <person name="Zhang G."/>
            <person name="Li Y."/>
            <person name="Yang H."/>
            <person name="Liu X."/>
            <person name="Wang J."/>
            <person name="Yin Y."/>
            <person name="Wang J."/>
        </authorList>
    </citation>
    <scope>NUCLEOTIDE SEQUENCE [LARGE SCALE GENOMIC DNA]</scope>
    <source>
        <strain evidence="9">05x7-T-G4-1.051#20</strain>
    </source>
</reference>
<evidence type="ECO:0000256" key="4">
    <source>
        <dbReference type="ARBA" id="ARBA00022989"/>
    </source>
</evidence>
<evidence type="ECO:0000313" key="9">
    <source>
        <dbReference type="EMBL" id="EKC26751.1"/>
    </source>
</evidence>
<keyword evidence="4 6" id="KW-1133">Transmembrane helix</keyword>
<evidence type="ECO:0000256" key="6">
    <source>
        <dbReference type="PROSITE-ProRule" id="PRU01087"/>
    </source>
</evidence>
<dbReference type="GO" id="GO:0047750">
    <property type="term" value="F:cholestenol delta-isomerase activity"/>
    <property type="evidence" value="ECO:0007669"/>
    <property type="project" value="InterPro"/>
</dbReference>
<dbReference type="InterPro" id="IPR033118">
    <property type="entry name" value="EXPERA"/>
</dbReference>
<dbReference type="Proteomes" id="UP000005408">
    <property type="component" value="Unassembled WGS sequence"/>
</dbReference>
<dbReference type="GO" id="GO:0016020">
    <property type="term" value="C:membrane"/>
    <property type="evidence" value="ECO:0007669"/>
    <property type="project" value="UniProtKB-SubCell"/>
</dbReference>
<dbReference type="EnsemblMetazoa" id="G15335.2">
    <property type="protein sequence ID" value="G15335.2:cds"/>
    <property type="gene ID" value="G15335"/>
</dbReference>
<sequence length="222" mass="25423">MVLTQVSVVSLAVTAVYAVVAFIFAFTTGRSQTRINKLILAWLLFDALIHFTLEGPFVYWSLVSTIQKSSHFTAQVWKEYALADKRWGVSDPTIVSLEILTVFVTGPLAVWLIFAILKDKSYRHFIQIFLCVCELYGGWMTFCPEWLTGSNNLRTNNFLYLWVYLVFFNGIWVVIPALLLVQSWQEIPFTKQVKQTKTVESVTTTSVSHKYNTRSTRGKKAD</sequence>
<evidence type="ECO:0000256" key="3">
    <source>
        <dbReference type="ARBA" id="ARBA00022692"/>
    </source>
</evidence>
<comment type="subcellular location">
    <subcellularLocation>
        <location evidence="1">Membrane</location>
        <topology evidence="1">Multi-pass membrane protein</topology>
    </subcellularLocation>
</comment>
<feature type="domain" description="EXPERA" evidence="8">
    <location>
        <begin position="35"/>
        <end position="180"/>
    </location>
</feature>
<accession>K1QYY6</accession>
<dbReference type="Pfam" id="PF05241">
    <property type="entry name" value="EBP"/>
    <property type="match status" value="1"/>
</dbReference>
<organism evidence="9">
    <name type="scientific">Magallana gigas</name>
    <name type="common">Pacific oyster</name>
    <name type="synonym">Crassostrea gigas</name>
    <dbReference type="NCBI Taxonomy" id="29159"/>
    <lineage>
        <taxon>Eukaryota</taxon>
        <taxon>Metazoa</taxon>
        <taxon>Spiralia</taxon>
        <taxon>Lophotrochozoa</taxon>
        <taxon>Mollusca</taxon>
        <taxon>Bivalvia</taxon>
        <taxon>Autobranchia</taxon>
        <taxon>Pteriomorphia</taxon>
        <taxon>Ostreida</taxon>
        <taxon>Ostreoidea</taxon>
        <taxon>Ostreidae</taxon>
        <taxon>Magallana</taxon>
    </lineage>
</organism>
<keyword evidence="11" id="KW-1185">Reference proteome</keyword>
<dbReference type="HOGENOM" id="CLU_072128_1_0_1"/>
<dbReference type="GO" id="GO:0016125">
    <property type="term" value="P:sterol metabolic process"/>
    <property type="evidence" value="ECO:0007669"/>
    <property type="project" value="InterPro"/>
</dbReference>
<dbReference type="EnsemblMetazoa" id="G15335.3">
    <property type="protein sequence ID" value="G15335.3:cds"/>
    <property type="gene ID" value="G15335"/>
</dbReference>
<gene>
    <name evidence="9" type="ORF">CGI_10028290</name>
</gene>
<dbReference type="OrthoDB" id="58557at2759"/>
<feature type="transmembrane region" description="Helical" evidence="7">
    <location>
        <begin position="6"/>
        <end position="26"/>
    </location>
</feature>
<comment type="similarity">
    <text evidence="2">Belongs to the EBP family.</text>
</comment>
<dbReference type="InterPro" id="IPR007905">
    <property type="entry name" value="EBP"/>
</dbReference>
<keyword evidence="3 6" id="KW-0812">Transmembrane</keyword>
<dbReference type="PANTHER" id="PTHR14207">
    <property type="entry name" value="STEROL ISOMERASE"/>
    <property type="match status" value="1"/>
</dbReference>
<feature type="transmembrane region" description="Helical" evidence="7">
    <location>
        <begin position="124"/>
        <end position="142"/>
    </location>
</feature>
<feature type="transmembrane region" description="Helical" evidence="7">
    <location>
        <begin position="38"/>
        <end position="62"/>
    </location>
</feature>
<dbReference type="KEGG" id="crg:105333797"/>
<feature type="transmembrane region" description="Helical" evidence="7">
    <location>
        <begin position="162"/>
        <end position="181"/>
    </location>
</feature>
<evidence type="ECO:0000313" key="10">
    <source>
        <dbReference type="EnsemblMetazoa" id="G15335.1:cds"/>
    </source>
</evidence>
<protein>
    <submittedName>
        <fullName evidence="10">EXPERA domain-containing protein</fullName>
    </submittedName>
    <submittedName>
        <fullName evidence="9">Emopamil-binding-like protein</fullName>
    </submittedName>
</protein>
<name>K1QYY6_MAGGI</name>
<keyword evidence="5 6" id="KW-0472">Membrane</keyword>
<dbReference type="PANTHER" id="PTHR14207:SF1">
    <property type="entry name" value="EMOPAMIL-BINDING PROTEIN-LIKE"/>
    <property type="match status" value="1"/>
</dbReference>
<feature type="transmembrane region" description="Helical" evidence="7">
    <location>
        <begin position="94"/>
        <end position="117"/>
    </location>
</feature>
<evidence type="ECO:0000259" key="8">
    <source>
        <dbReference type="PROSITE" id="PS51751"/>
    </source>
</evidence>
<dbReference type="GO" id="GO:0005783">
    <property type="term" value="C:endoplasmic reticulum"/>
    <property type="evidence" value="ECO:0007669"/>
    <property type="project" value="TreeGrafter"/>
</dbReference>
<dbReference type="OMA" id="VYLWLYL"/>
<evidence type="ECO:0000256" key="2">
    <source>
        <dbReference type="ARBA" id="ARBA00008337"/>
    </source>
</evidence>
<dbReference type="EnsemblMetazoa" id="G15335.4">
    <property type="protein sequence ID" value="G15335.4:cds"/>
    <property type="gene ID" value="G15335"/>
</dbReference>
<reference evidence="10" key="2">
    <citation type="submission" date="2022-08" db="UniProtKB">
        <authorList>
            <consortium name="EnsemblMetazoa"/>
        </authorList>
    </citation>
    <scope>IDENTIFICATION</scope>
    <source>
        <strain evidence="10">05x7-T-G4-1.051#20</strain>
    </source>
</reference>
<dbReference type="AlphaFoldDB" id="K1QYY6"/>
<evidence type="ECO:0000256" key="7">
    <source>
        <dbReference type="SAM" id="Phobius"/>
    </source>
</evidence>
<evidence type="ECO:0000256" key="1">
    <source>
        <dbReference type="ARBA" id="ARBA00004141"/>
    </source>
</evidence>